<comment type="similarity">
    <text evidence="1">Belongs to the PyrK family.</text>
</comment>
<dbReference type="NCBIfam" id="NF004862">
    <property type="entry name" value="PRK06222.1"/>
    <property type="match status" value="1"/>
</dbReference>
<keyword evidence="7" id="KW-0249">Electron transport</keyword>
<dbReference type="InterPro" id="IPR006058">
    <property type="entry name" value="2Fe2S_fd_BS"/>
</dbReference>
<dbReference type="InterPro" id="IPR039261">
    <property type="entry name" value="FNR_nucleotide-bd"/>
</dbReference>
<keyword evidence="9 12" id="KW-0411">Iron-sulfur</keyword>
<evidence type="ECO:0000256" key="12">
    <source>
        <dbReference type="PIRSR" id="PIRSR006816-2"/>
    </source>
</evidence>
<comment type="cofactor">
    <cofactor evidence="11">
        <name>FAD</name>
        <dbReference type="ChEBI" id="CHEBI:57692"/>
    </cofactor>
    <text evidence="11">Binds 1 FAD per subunit.</text>
</comment>
<evidence type="ECO:0000256" key="5">
    <source>
        <dbReference type="ARBA" id="ARBA00022723"/>
    </source>
</evidence>
<comment type="caution">
    <text evidence="15">The sequence shown here is derived from an EMBL/GenBank/DDBJ whole genome shotgun (WGS) entry which is preliminary data.</text>
</comment>
<evidence type="ECO:0000256" key="6">
    <source>
        <dbReference type="ARBA" id="ARBA00022827"/>
    </source>
</evidence>
<evidence type="ECO:0000256" key="11">
    <source>
        <dbReference type="PIRSR" id="PIRSR006816-1"/>
    </source>
</evidence>
<dbReference type="PIRSF" id="PIRSF006816">
    <property type="entry name" value="Cyc3_hyd_g"/>
    <property type="match status" value="1"/>
</dbReference>
<keyword evidence="8 12" id="KW-0408">Iron</keyword>
<dbReference type="GO" id="GO:0051537">
    <property type="term" value="F:2 iron, 2 sulfur cluster binding"/>
    <property type="evidence" value="ECO:0007669"/>
    <property type="project" value="UniProtKB-KW"/>
</dbReference>
<accession>A0A7J3JS24</accession>
<dbReference type="SUPFAM" id="SSF63380">
    <property type="entry name" value="Riboflavin synthase domain-like"/>
    <property type="match status" value="1"/>
</dbReference>
<dbReference type="EMBL" id="DTAI01000078">
    <property type="protein sequence ID" value="HGN36423.1"/>
    <property type="molecule type" value="Genomic_DNA"/>
</dbReference>
<dbReference type="PROSITE" id="PS00197">
    <property type="entry name" value="2FE2S_FER_1"/>
    <property type="match status" value="1"/>
</dbReference>
<keyword evidence="5 12" id="KW-0479">Metal-binding</keyword>
<feature type="domain" description="FAD-binding FR-type" evidence="13">
    <location>
        <begin position="4"/>
        <end position="102"/>
    </location>
</feature>
<dbReference type="AlphaFoldDB" id="A0A7J3JS24"/>
<keyword evidence="2" id="KW-0813">Transport</keyword>
<organism evidence="15">
    <name type="scientific">Ignisphaera aggregans</name>
    <dbReference type="NCBI Taxonomy" id="334771"/>
    <lineage>
        <taxon>Archaea</taxon>
        <taxon>Thermoproteota</taxon>
        <taxon>Thermoprotei</taxon>
        <taxon>Desulfurococcales</taxon>
        <taxon>Desulfurococcaceae</taxon>
        <taxon>Ignisphaera</taxon>
    </lineage>
</organism>
<comment type="cofactor">
    <cofactor evidence="10">
        <name>[2Fe-2S] cluster</name>
        <dbReference type="ChEBI" id="CHEBI:190135"/>
    </cofactor>
</comment>
<reference evidence="15" key="1">
    <citation type="journal article" date="2020" name="mSystems">
        <title>Genome- and Community-Level Interaction Insights into Carbon Utilization and Element Cycling Functions of Hydrothermarchaeota in Hydrothermal Sediment.</title>
        <authorList>
            <person name="Zhou Z."/>
            <person name="Liu Y."/>
            <person name="Xu W."/>
            <person name="Pan J."/>
            <person name="Luo Z.H."/>
            <person name="Li M."/>
        </authorList>
    </citation>
    <scope>NUCLEOTIDE SEQUENCE [LARGE SCALE GENOMIC DNA]</scope>
    <source>
        <strain evidence="14">SpSt-618</strain>
        <strain evidence="15">SpSt-657</strain>
    </source>
</reference>
<dbReference type="InterPro" id="IPR017927">
    <property type="entry name" value="FAD-bd_FR_type"/>
</dbReference>
<dbReference type="InterPro" id="IPR019480">
    <property type="entry name" value="Dihydroorotate_DH_Fe-S-bd"/>
</dbReference>
<dbReference type="PANTHER" id="PTHR43513">
    <property type="entry name" value="DIHYDROOROTATE DEHYDROGENASE B (NAD(+)), ELECTRON TRANSFER SUBUNIT"/>
    <property type="match status" value="1"/>
</dbReference>
<evidence type="ECO:0000256" key="4">
    <source>
        <dbReference type="ARBA" id="ARBA00022714"/>
    </source>
</evidence>
<keyword evidence="3 11" id="KW-0285">Flavoprotein</keyword>
<evidence type="ECO:0000259" key="13">
    <source>
        <dbReference type="PROSITE" id="PS51384"/>
    </source>
</evidence>
<dbReference type="PANTHER" id="PTHR43513:SF3">
    <property type="entry name" value="DIHYDROOROTATE DEHYDROGENASE B (NAD(+)), ELECTRON TRANSFER SUBUNIT-RELATED"/>
    <property type="match status" value="1"/>
</dbReference>
<evidence type="ECO:0000313" key="14">
    <source>
        <dbReference type="EMBL" id="HGN36423.1"/>
    </source>
</evidence>
<evidence type="ECO:0000313" key="15">
    <source>
        <dbReference type="EMBL" id="HGQ18633.1"/>
    </source>
</evidence>
<evidence type="ECO:0000256" key="8">
    <source>
        <dbReference type="ARBA" id="ARBA00023004"/>
    </source>
</evidence>
<evidence type="ECO:0000256" key="9">
    <source>
        <dbReference type="ARBA" id="ARBA00023014"/>
    </source>
</evidence>
<dbReference type="InterPro" id="IPR037117">
    <property type="entry name" value="Dihydroorotate_DH_ele_sf"/>
</dbReference>
<name>A0A7J3JS24_9CREN</name>
<dbReference type="GO" id="GO:0050660">
    <property type="term" value="F:flavin adenine dinucleotide binding"/>
    <property type="evidence" value="ECO:0007669"/>
    <property type="project" value="InterPro"/>
</dbReference>
<dbReference type="Gene3D" id="3.40.50.80">
    <property type="entry name" value="Nucleotide-binding domain of ferredoxin-NADP reductase (FNR) module"/>
    <property type="match status" value="1"/>
</dbReference>
<feature type="binding site" evidence="12">
    <location>
        <position position="224"/>
    </location>
    <ligand>
        <name>[2Fe-2S] cluster</name>
        <dbReference type="ChEBI" id="CHEBI:190135"/>
    </ligand>
</feature>
<feature type="binding site" evidence="12">
    <location>
        <position position="232"/>
    </location>
    <ligand>
        <name>[2Fe-2S] cluster</name>
        <dbReference type="ChEBI" id="CHEBI:190135"/>
    </ligand>
</feature>
<feature type="binding site" evidence="12">
    <location>
        <position position="244"/>
    </location>
    <ligand>
        <name>[2Fe-2S] cluster</name>
        <dbReference type="ChEBI" id="CHEBI:190135"/>
    </ligand>
</feature>
<proteinExistence type="inferred from homology"/>
<dbReference type="GO" id="GO:0046872">
    <property type="term" value="F:metal ion binding"/>
    <property type="evidence" value="ECO:0007669"/>
    <property type="project" value="UniProtKB-KW"/>
</dbReference>
<dbReference type="InterPro" id="IPR012165">
    <property type="entry name" value="Cyt_c3_hydrogenase_gsu"/>
</dbReference>
<protein>
    <submittedName>
        <fullName evidence="15">Sulfide/dihydroorotate dehydrogenase-like FAD/NAD-binding protein</fullName>
    </submittedName>
</protein>
<dbReference type="PROSITE" id="PS51384">
    <property type="entry name" value="FAD_FR"/>
    <property type="match status" value="1"/>
</dbReference>
<dbReference type="GO" id="GO:0006221">
    <property type="term" value="P:pyrimidine nucleotide biosynthetic process"/>
    <property type="evidence" value="ECO:0007669"/>
    <property type="project" value="InterPro"/>
</dbReference>
<sequence length="289" mass="31772">MVKIVRNRYTILGKRILAPGIKEMEIYAPRIARAAMPGQFVMVIVDERGERIPLTLVDWNRSEGWIRIVFQEVGVSTIKLGLLEPGEYLHHVSGPHGIPTHISRFGDVVIVGGGVAIAAAYPIAKAFKDVGNKIISIIGAKNSSLLVYEDEVGSVSDEIYISTDDGSRGVRGFTSDVLRNLLANGSKPHLIWMVGPTIMMKVCSDIAKKYGVKAIASLNPIMVCGMGMCGACRVRVAGRIRFACFEGPEFDASTIEWDELMLRLQMYRAEEQSSLKTFLERGGYIGHKT</sequence>
<evidence type="ECO:0000256" key="1">
    <source>
        <dbReference type="ARBA" id="ARBA00006422"/>
    </source>
</evidence>
<gene>
    <name evidence="14" type="ORF">ENT87_02590</name>
    <name evidence="15" type="ORF">ENU30_06655</name>
</gene>
<keyword evidence="6 11" id="KW-0274">FAD</keyword>
<dbReference type="Gene3D" id="2.10.240.10">
    <property type="entry name" value="Dihydroorotate dehydrogenase, electron transfer subunit"/>
    <property type="match status" value="1"/>
</dbReference>
<dbReference type="Pfam" id="PF10418">
    <property type="entry name" value="DHODB_Fe-S_bind"/>
    <property type="match status" value="1"/>
</dbReference>
<evidence type="ECO:0000256" key="3">
    <source>
        <dbReference type="ARBA" id="ARBA00022630"/>
    </source>
</evidence>
<evidence type="ECO:0000256" key="2">
    <source>
        <dbReference type="ARBA" id="ARBA00022448"/>
    </source>
</evidence>
<dbReference type="CDD" id="cd06219">
    <property type="entry name" value="DHOD_e_trans_like1"/>
    <property type="match status" value="1"/>
</dbReference>
<dbReference type="InterPro" id="IPR050353">
    <property type="entry name" value="PyrK_electron_transfer"/>
</dbReference>
<keyword evidence="4 12" id="KW-0001">2Fe-2S</keyword>
<dbReference type="Gene3D" id="2.40.30.10">
    <property type="entry name" value="Translation factors"/>
    <property type="match status" value="1"/>
</dbReference>
<feature type="binding site" evidence="12">
    <location>
        <position position="229"/>
    </location>
    <ligand>
        <name>[2Fe-2S] cluster</name>
        <dbReference type="ChEBI" id="CHEBI:190135"/>
    </ligand>
</feature>
<comment type="cofactor">
    <cofactor evidence="12">
        <name>[2Fe-2S] cluster</name>
        <dbReference type="ChEBI" id="CHEBI:190135"/>
    </cofactor>
    <text evidence="12">Binds 1 [2Fe-2S] cluster per subunit.</text>
</comment>
<dbReference type="GO" id="GO:0016491">
    <property type="term" value="F:oxidoreductase activity"/>
    <property type="evidence" value="ECO:0007669"/>
    <property type="project" value="InterPro"/>
</dbReference>
<dbReference type="InterPro" id="IPR017938">
    <property type="entry name" value="Riboflavin_synthase-like_b-brl"/>
</dbReference>
<evidence type="ECO:0000256" key="7">
    <source>
        <dbReference type="ARBA" id="ARBA00022982"/>
    </source>
</evidence>
<evidence type="ECO:0000256" key="10">
    <source>
        <dbReference type="ARBA" id="ARBA00034078"/>
    </source>
</evidence>
<dbReference type="EMBL" id="DTBZ01000127">
    <property type="protein sequence ID" value="HGQ18633.1"/>
    <property type="molecule type" value="Genomic_DNA"/>
</dbReference>
<dbReference type="SUPFAM" id="SSF52343">
    <property type="entry name" value="Ferredoxin reductase-like, C-terminal NADP-linked domain"/>
    <property type="match status" value="1"/>
</dbReference>
<feature type="binding site" evidence="11">
    <location>
        <begin position="69"/>
        <end position="71"/>
    </location>
    <ligand>
        <name>FAD</name>
        <dbReference type="ChEBI" id="CHEBI:57692"/>
    </ligand>
</feature>